<keyword evidence="3" id="KW-0808">Transferase</keyword>
<feature type="region of interest" description="Disordered" evidence="2">
    <location>
        <begin position="96"/>
        <end position="116"/>
    </location>
</feature>
<gene>
    <name evidence="3" type="ORF">FSCOSCO3_A037692</name>
</gene>
<dbReference type="EMBL" id="CAWUFR010000021">
    <property type="protein sequence ID" value="CAK6955290.1"/>
    <property type="molecule type" value="Genomic_DNA"/>
</dbReference>
<feature type="compositionally biased region" description="Pro residues" evidence="2">
    <location>
        <begin position="103"/>
        <end position="115"/>
    </location>
</feature>
<reference evidence="3 4" key="1">
    <citation type="submission" date="2024-01" db="EMBL/GenBank/DDBJ databases">
        <authorList>
            <person name="Alioto T."/>
            <person name="Alioto T."/>
            <person name="Gomez Garrido J."/>
        </authorList>
    </citation>
    <scope>NUCLEOTIDE SEQUENCE [LARGE SCALE GENOMIC DNA]</scope>
</reference>
<sequence>MASGSASQAEQQPPALPVKQHRSRSRCSSEGSESVMLSPVGLQHQNSTCNDVFLEPTDCHAAQCPIHQRYDPSRHLMRFFSDGTPPPVPKKRLARTLSLPGNNAPPPSPLSPLPPLKRHPLNFDNPLYMLAPIPDTYLQEETEDFQPVRSSPVPLVSLSQLCFDTPDEHLPYLFSSLDDQSIVSHGIQHRHLLFLRSMAQSVEAGTLLQGDTTGRNVNSYQPQDFLLCEGSESKQIGDTVYYSLHSPKLPGRVLALRVHKQTDEAPSAYTKHQPLHVNVQDVIAYFQPNSSLKNDCDTLLTQDPSRPSKSDCTAAKPPDGGSPECPINLNLPTVQSVLQQGHSVSVERDLPHITLEDFVQDSSMLQSTECVAYDRQVCVLLLQILMGSQHLYHICAAAALRPREIFLVWPNKDRDEKTVEENKADFNMSKTESDRFKEEMELEKMERKGRIQMLWRTKGSPRVVLTPLSSAPSVPHSLTSIKSQIGALIQYCWDPQESFTSPTLSKSPYQKGLLYLASMLQNEGSGPQMADMVAMLQVLLWGPHVPLFNHKSSTTTAVHNWLTIRRALLVMKLAERGLIQDQSALNWEDCLCLQYLSFTDPETIVSVNNQLSLILNVD</sequence>
<dbReference type="PANTHER" id="PTHR22972">
    <property type="entry name" value="SERINE/THREONINE PROTEIN KINASE"/>
    <property type="match status" value="1"/>
</dbReference>
<accession>A0AAV1N724</accession>
<proteinExistence type="inferred from homology"/>
<keyword evidence="3" id="KW-0418">Kinase</keyword>
<dbReference type="InterPro" id="IPR051511">
    <property type="entry name" value="MitoQC_Scaffold_Kinases"/>
</dbReference>
<protein>
    <submittedName>
        <fullName evidence="3">Inactive tyrosine-protein kinase PEAK1 isoform X1</fullName>
    </submittedName>
</protein>
<comment type="similarity">
    <text evidence="1">Belongs to the protein kinase superfamily.</text>
</comment>
<feature type="compositionally biased region" description="Polar residues" evidence="2">
    <location>
        <begin position="1"/>
        <end position="11"/>
    </location>
</feature>
<organism evidence="3 4">
    <name type="scientific">Scomber scombrus</name>
    <name type="common">Atlantic mackerel</name>
    <name type="synonym">Scomber vernalis</name>
    <dbReference type="NCBI Taxonomy" id="13677"/>
    <lineage>
        <taxon>Eukaryota</taxon>
        <taxon>Metazoa</taxon>
        <taxon>Chordata</taxon>
        <taxon>Craniata</taxon>
        <taxon>Vertebrata</taxon>
        <taxon>Euteleostomi</taxon>
        <taxon>Actinopterygii</taxon>
        <taxon>Neopterygii</taxon>
        <taxon>Teleostei</taxon>
        <taxon>Neoteleostei</taxon>
        <taxon>Acanthomorphata</taxon>
        <taxon>Pelagiaria</taxon>
        <taxon>Scombriformes</taxon>
        <taxon>Scombridae</taxon>
        <taxon>Scomber</taxon>
    </lineage>
</organism>
<feature type="region of interest" description="Disordered" evidence="2">
    <location>
        <begin position="300"/>
        <end position="325"/>
    </location>
</feature>
<dbReference type="Proteomes" id="UP001314229">
    <property type="component" value="Unassembled WGS sequence"/>
</dbReference>
<keyword evidence="4" id="KW-1185">Reference proteome</keyword>
<name>A0AAV1N724_SCOSC</name>
<dbReference type="AlphaFoldDB" id="A0AAV1N724"/>
<comment type="caution">
    <text evidence="3">The sequence shown here is derived from an EMBL/GenBank/DDBJ whole genome shotgun (WGS) entry which is preliminary data.</text>
</comment>
<evidence type="ECO:0000313" key="4">
    <source>
        <dbReference type="Proteomes" id="UP001314229"/>
    </source>
</evidence>
<evidence type="ECO:0000256" key="2">
    <source>
        <dbReference type="SAM" id="MobiDB-lite"/>
    </source>
</evidence>
<dbReference type="PANTHER" id="PTHR22972:SF5">
    <property type="entry name" value="INACTIVE TYROSINE-PROTEIN KINASE PEAK1"/>
    <property type="match status" value="1"/>
</dbReference>
<feature type="compositionally biased region" description="Polar residues" evidence="2">
    <location>
        <begin position="300"/>
        <end position="311"/>
    </location>
</feature>
<feature type="region of interest" description="Disordered" evidence="2">
    <location>
        <begin position="1"/>
        <end position="36"/>
    </location>
</feature>
<evidence type="ECO:0000313" key="3">
    <source>
        <dbReference type="EMBL" id="CAK6955290.1"/>
    </source>
</evidence>
<evidence type="ECO:0000256" key="1">
    <source>
        <dbReference type="ARBA" id="ARBA00038349"/>
    </source>
</evidence>
<dbReference type="GO" id="GO:0004672">
    <property type="term" value="F:protein kinase activity"/>
    <property type="evidence" value="ECO:0007669"/>
    <property type="project" value="TreeGrafter"/>
</dbReference>